<dbReference type="EMBL" id="BSXT01005051">
    <property type="protein sequence ID" value="GMF59510.1"/>
    <property type="molecule type" value="Genomic_DNA"/>
</dbReference>
<feature type="compositionally biased region" description="Polar residues" evidence="1">
    <location>
        <begin position="1"/>
        <end position="18"/>
    </location>
</feature>
<reference evidence="2" key="1">
    <citation type="submission" date="2023-04" db="EMBL/GenBank/DDBJ databases">
        <title>Phytophthora fragariaefolia NBRC 109709.</title>
        <authorList>
            <person name="Ichikawa N."/>
            <person name="Sato H."/>
            <person name="Tonouchi N."/>
        </authorList>
    </citation>
    <scope>NUCLEOTIDE SEQUENCE</scope>
    <source>
        <strain evidence="2">NBRC 109709</strain>
    </source>
</reference>
<accession>A0A9W6YBQ0</accession>
<organism evidence="2 3">
    <name type="scientific">Phytophthora fragariaefolia</name>
    <dbReference type="NCBI Taxonomy" id="1490495"/>
    <lineage>
        <taxon>Eukaryota</taxon>
        <taxon>Sar</taxon>
        <taxon>Stramenopiles</taxon>
        <taxon>Oomycota</taxon>
        <taxon>Peronosporomycetes</taxon>
        <taxon>Peronosporales</taxon>
        <taxon>Peronosporaceae</taxon>
        <taxon>Phytophthora</taxon>
    </lineage>
</organism>
<sequence length="163" mass="18327">MVHNTPNFPILTSATQETVGPGAYSPTSRSTPPEDVNFIMMPQHVRVSRFNHRYELSKSLIVALPARRWIASACPALRLALSRLASADSLWTLSQQHHIARPRDPLRTNECSKHVFNFNATISSYLEHNQRIQKGIGCYKSVSYSHGHCPITISKIHSRLVAQ</sequence>
<gene>
    <name evidence="2" type="ORF">Pfra01_002572200</name>
</gene>
<dbReference type="AlphaFoldDB" id="A0A9W6YBQ0"/>
<name>A0A9W6YBQ0_9STRA</name>
<proteinExistence type="predicted"/>
<dbReference type="OrthoDB" id="64449at2759"/>
<keyword evidence="3" id="KW-1185">Reference proteome</keyword>
<feature type="region of interest" description="Disordered" evidence="1">
    <location>
        <begin position="1"/>
        <end position="32"/>
    </location>
</feature>
<evidence type="ECO:0000313" key="2">
    <source>
        <dbReference type="EMBL" id="GMF59510.1"/>
    </source>
</evidence>
<protein>
    <submittedName>
        <fullName evidence="2">Unnamed protein product</fullName>
    </submittedName>
</protein>
<comment type="caution">
    <text evidence="2">The sequence shown here is derived from an EMBL/GenBank/DDBJ whole genome shotgun (WGS) entry which is preliminary data.</text>
</comment>
<dbReference type="Proteomes" id="UP001165121">
    <property type="component" value="Unassembled WGS sequence"/>
</dbReference>
<evidence type="ECO:0000313" key="3">
    <source>
        <dbReference type="Proteomes" id="UP001165121"/>
    </source>
</evidence>
<evidence type="ECO:0000256" key="1">
    <source>
        <dbReference type="SAM" id="MobiDB-lite"/>
    </source>
</evidence>